<protein>
    <recommendedName>
        <fullName evidence="2">Fungal calcium binding protein domain-containing protein</fullName>
    </recommendedName>
</protein>
<evidence type="ECO:0000256" key="1">
    <source>
        <dbReference type="SAM" id="SignalP"/>
    </source>
</evidence>
<keyword evidence="1" id="KW-0732">Signal</keyword>
<evidence type="ECO:0000259" key="2">
    <source>
        <dbReference type="Pfam" id="PF12192"/>
    </source>
</evidence>
<dbReference type="EMBL" id="LZYO01000132">
    <property type="protein sequence ID" value="ODH29605.1"/>
    <property type="molecule type" value="Genomic_DNA"/>
</dbReference>
<name>A0A1D2JF48_PARBR</name>
<evidence type="ECO:0000313" key="4">
    <source>
        <dbReference type="Proteomes" id="UP000242814"/>
    </source>
</evidence>
<comment type="caution">
    <text evidence="3">The sequence shown here is derived from an EMBL/GenBank/DDBJ whole genome shotgun (WGS) entry which is preliminary data.</text>
</comment>
<gene>
    <name evidence="3" type="ORF">ACO22_03709</name>
</gene>
<dbReference type="VEuPathDB" id="FungiDB:PADG_02399"/>
<sequence>MQFSKVIAASFSLLGAAVALPSPQAPSPNAQPAVKHALGQFNQVVTMFEKATAAASCNWITCLESLAASSAACAAALGELGLGMSFPMQRTITSPLTSPVLLLLPQPAPRAARDASKSARGPPGYLTQLPHRFAGHVNQSACMV</sequence>
<dbReference type="Gene3D" id="1.10.1740.120">
    <property type="match status" value="1"/>
</dbReference>
<reference evidence="3 4" key="1">
    <citation type="submission" date="2016-06" db="EMBL/GenBank/DDBJ databases">
        <authorList>
            <person name="Kjaerup R.B."/>
            <person name="Dalgaard T.S."/>
            <person name="Juul-Madsen H.R."/>
        </authorList>
    </citation>
    <scope>NUCLEOTIDE SEQUENCE [LARGE SCALE GENOMIC DNA]</scope>
    <source>
        <strain evidence="3 4">Pb300</strain>
    </source>
</reference>
<dbReference type="Pfam" id="PF12192">
    <property type="entry name" value="CBP"/>
    <property type="match status" value="1"/>
</dbReference>
<organism evidence="3 4">
    <name type="scientific">Paracoccidioides brasiliensis</name>
    <dbReference type="NCBI Taxonomy" id="121759"/>
    <lineage>
        <taxon>Eukaryota</taxon>
        <taxon>Fungi</taxon>
        <taxon>Dikarya</taxon>
        <taxon>Ascomycota</taxon>
        <taxon>Pezizomycotina</taxon>
        <taxon>Eurotiomycetes</taxon>
        <taxon>Eurotiomycetidae</taxon>
        <taxon>Onygenales</taxon>
        <taxon>Ajellomycetaceae</taxon>
        <taxon>Paracoccidioides</taxon>
    </lineage>
</organism>
<accession>A0A1D2JF48</accession>
<feature type="chain" id="PRO_5008902419" description="Fungal calcium binding protein domain-containing protein" evidence="1">
    <location>
        <begin position="20"/>
        <end position="144"/>
    </location>
</feature>
<dbReference type="Proteomes" id="UP000242814">
    <property type="component" value="Unassembled WGS sequence"/>
</dbReference>
<dbReference type="InterPro" id="IPR022013">
    <property type="entry name" value="CBP"/>
</dbReference>
<feature type="domain" description="Fungal calcium binding protein" evidence="2">
    <location>
        <begin position="31"/>
        <end position="122"/>
    </location>
</feature>
<feature type="signal peptide" evidence="1">
    <location>
        <begin position="1"/>
        <end position="19"/>
    </location>
</feature>
<proteinExistence type="predicted"/>
<dbReference type="AlphaFoldDB" id="A0A1D2JF48"/>
<evidence type="ECO:0000313" key="3">
    <source>
        <dbReference type="EMBL" id="ODH29605.1"/>
    </source>
</evidence>